<reference evidence="11 12" key="1">
    <citation type="submission" date="2019-07" db="EMBL/GenBank/DDBJ databases">
        <title>Whole genome shotgun sequence of Aeromicrobium flavum NBRC 107625.</title>
        <authorList>
            <person name="Hosoyama A."/>
            <person name="Uohara A."/>
            <person name="Ohji S."/>
            <person name="Ichikawa N."/>
        </authorList>
    </citation>
    <scope>NUCLEOTIDE SEQUENCE [LARGE SCALE GENOMIC DNA]</scope>
    <source>
        <strain evidence="11 12">NBRC 107625</strain>
    </source>
</reference>
<dbReference type="Gene3D" id="1.10.1740.10">
    <property type="match status" value="1"/>
</dbReference>
<dbReference type="InterPro" id="IPR013249">
    <property type="entry name" value="RNA_pol_sigma70_r4_t2"/>
</dbReference>
<keyword evidence="2 6" id="KW-0805">Transcription regulation</keyword>
<evidence type="ECO:0000256" key="4">
    <source>
        <dbReference type="ARBA" id="ARBA00023125"/>
    </source>
</evidence>
<dbReference type="GO" id="GO:0006352">
    <property type="term" value="P:DNA-templated transcription initiation"/>
    <property type="evidence" value="ECO:0007669"/>
    <property type="project" value="InterPro"/>
</dbReference>
<dbReference type="NCBIfam" id="TIGR02937">
    <property type="entry name" value="sigma70-ECF"/>
    <property type="match status" value="1"/>
</dbReference>
<feature type="domain" description="RNA polymerase sigma factor 70 region 4 type 2" evidence="9">
    <location>
        <begin position="142"/>
        <end position="191"/>
    </location>
</feature>
<dbReference type="Proteomes" id="UP000321769">
    <property type="component" value="Unassembled WGS sequence"/>
</dbReference>
<dbReference type="GO" id="GO:0016987">
    <property type="term" value="F:sigma factor activity"/>
    <property type="evidence" value="ECO:0007669"/>
    <property type="project" value="UniProtKB-KW"/>
</dbReference>
<dbReference type="PROSITE" id="PS01063">
    <property type="entry name" value="SIGMA70_ECF"/>
    <property type="match status" value="1"/>
</dbReference>
<evidence type="ECO:0000313" key="12">
    <source>
        <dbReference type="Proteomes" id="UP000321769"/>
    </source>
</evidence>
<organism evidence="11 12">
    <name type="scientific">Aeromicrobium flavum</name>
    <dbReference type="NCBI Taxonomy" id="416568"/>
    <lineage>
        <taxon>Bacteria</taxon>
        <taxon>Bacillati</taxon>
        <taxon>Actinomycetota</taxon>
        <taxon>Actinomycetes</taxon>
        <taxon>Propionibacteriales</taxon>
        <taxon>Nocardioidaceae</taxon>
        <taxon>Aeromicrobium</taxon>
    </lineage>
</organism>
<keyword evidence="12" id="KW-1185">Reference proteome</keyword>
<dbReference type="Gene3D" id="1.10.10.1320">
    <property type="entry name" value="Anti-sigma factor, zinc-finger domain"/>
    <property type="match status" value="1"/>
</dbReference>
<dbReference type="RefSeq" id="WP_146826751.1">
    <property type="nucleotide sequence ID" value="NZ_BAAAYQ010000001.1"/>
</dbReference>
<evidence type="ECO:0000313" key="11">
    <source>
        <dbReference type="EMBL" id="GEO89034.1"/>
    </source>
</evidence>
<feature type="compositionally biased region" description="Basic and acidic residues" evidence="7">
    <location>
        <begin position="281"/>
        <end position="293"/>
    </location>
</feature>
<feature type="domain" description="RNA polymerase sigma-70 region 2" evidence="8">
    <location>
        <begin position="45"/>
        <end position="106"/>
    </location>
</feature>
<dbReference type="PANTHER" id="PTHR43133">
    <property type="entry name" value="RNA POLYMERASE ECF-TYPE SIGMA FACTO"/>
    <property type="match status" value="1"/>
</dbReference>
<dbReference type="GO" id="GO:0006950">
    <property type="term" value="P:response to stress"/>
    <property type="evidence" value="ECO:0007669"/>
    <property type="project" value="UniProtKB-ARBA"/>
</dbReference>
<evidence type="ECO:0000259" key="10">
    <source>
        <dbReference type="Pfam" id="PF13490"/>
    </source>
</evidence>
<sequence length="301" mass="33956">MSVVHALRDPDLPEADVHHGRRGGSRPLSPAVDPERLRGRLSEEIPGLLRYARSITPDRALAEDLVQTTMVRALERLDTFRGESGLATWLHRILHNAFVDHVRRTREAPAEDVWEMVEGRWRDDAYTLDPATVAARASTVQDLRDALLRLPMMYRSAVVLHDMEGLTVPQIARVQEIGLSAAKQRLHRGRIMLVSALASGAERRAATRGVPMNCWDARTQVSDYLDDELGDRDRQLLEQHLEHCPTCPPLYSALVASRDAVTRLRDADTVIPRSLADRLERLRQESRRPKEDAPPPAPRVI</sequence>
<evidence type="ECO:0000256" key="6">
    <source>
        <dbReference type="RuleBase" id="RU000716"/>
    </source>
</evidence>
<name>A0A512HUB5_9ACTN</name>
<dbReference type="InterPro" id="IPR000838">
    <property type="entry name" value="RNA_pol_sigma70_ECF_CS"/>
</dbReference>
<dbReference type="InterPro" id="IPR013325">
    <property type="entry name" value="RNA_pol_sigma_r2"/>
</dbReference>
<dbReference type="Gene3D" id="1.10.10.10">
    <property type="entry name" value="Winged helix-like DNA-binding domain superfamily/Winged helix DNA-binding domain"/>
    <property type="match status" value="1"/>
</dbReference>
<dbReference type="OrthoDB" id="3292386at2"/>
<feature type="region of interest" description="Disordered" evidence="7">
    <location>
        <begin position="1"/>
        <end position="37"/>
    </location>
</feature>
<evidence type="ECO:0000256" key="7">
    <source>
        <dbReference type="SAM" id="MobiDB-lite"/>
    </source>
</evidence>
<keyword evidence="5 6" id="KW-0804">Transcription</keyword>
<dbReference type="Pfam" id="PF04542">
    <property type="entry name" value="Sigma70_r2"/>
    <property type="match status" value="1"/>
</dbReference>
<dbReference type="InterPro" id="IPR014284">
    <property type="entry name" value="RNA_pol_sigma-70_dom"/>
</dbReference>
<feature type="region of interest" description="Disordered" evidence="7">
    <location>
        <begin position="281"/>
        <end position="301"/>
    </location>
</feature>
<protein>
    <recommendedName>
        <fullName evidence="6">RNA polymerase sigma factor</fullName>
    </recommendedName>
</protein>
<dbReference type="Pfam" id="PF08281">
    <property type="entry name" value="Sigma70_r4_2"/>
    <property type="match status" value="1"/>
</dbReference>
<dbReference type="GO" id="GO:0003677">
    <property type="term" value="F:DNA binding"/>
    <property type="evidence" value="ECO:0007669"/>
    <property type="project" value="UniProtKB-KW"/>
</dbReference>
<dbReference type="InterPro" id="IPR041916">
    <property type="entry name" value="Anti_sigma_zinc_sf"/>
</dbReference>
<evidence type="ECO:0000259" key="8">
    <source>
        <dbReference type="Pfam" id="PF04542"/>
    </source>
</evidence>
<evidence type="ECO:0000256" key="5">
    <source>
        <dbReference type="ARBA" id="ARBA00023163"/>
    </source>
</evidence>
<accession>A0A512HUB5</accession>
<dbReference type="PANTHER" id="PTHR43133:SF51">
    <property type="entry name" value="RNA POLYMERASE SIGMA FACTOR"/>
    <property type="match status" value="1"/>
</dbReference>
<dbReference type="InterPro" id="IPR039425">
    <property type="entry name" value="RNA_pol_sigma-70-like"/>
</dbReference>
<feature type="compositionally biased region" description="Basic and acidic residues" evidence="7">
    <location>
        <begin position="1"/>
        <end position="18"/>
    </location>
</feature>
<evidence type="ECO:0000256" key="2">
    <source>
        <dbReference type="ARBA" id="ARBA00023015"/>
    </source>
</evidence>
<dbReference type="InterPro" id="IPR036388">
    <property type="entry name" value="WH-like_DNA-bd_sf"/>
</dbReference>
<comment type="caution">
    <text evidence="11">The sequence shown here is derived from an EMBL/GenBank/DDBJ whole genome shotgun (WGS) entry which is preliminary data.</text>
</comment>
<comment type="similarity">
    <text evidence="1 6">Belongs to the sigma-70 factor family. ECF subfamily.</text>
</comment>
<dbReference type="InterPro" id="IPR027383">
    <property type="entry name" value="Znf_put"/>
</dbReference>
<dbReference type="InterPro" id="IPR007627">
    <property type="entry name" value="RNA_pol_sigma70_r2"/>
</dbReference>
<keyword evidence="3 6" id="KW-0731">Sigma factor</keyword>
<evidence type="ECO:0000256" key="1">
    <source>
        <dbReference type="ARBA" id="ARBA00010641"/>
    </source>
</evidence>
<dbReference type="Pfam" id="PF13490">
    <property type="entry name" value="zf-HC2"/>
    <property type="match status" value="1"/>
</dbReference>
<dbReference type="SUPFAM" id="SSF88946">
    <property type="entry name" value="Sigma2 domain of RNA polymerase sigma factors"/>
    <property type="match status" value="1"/>
</dbReference>
<keyword evidence="4 6" id="KW-0238">DNA-binding</keyword>
<dbReference type="EMBL" id="BJZQ01000005">
    <property type="protein sequence ID" value="GEO89034.1"/>
    <property type="molecule type" value="Genomic_DNA"/>
</dbReference>
<dbReference type="AlphaFoldDB" id="A0A512HUB5"/>
<dbReference type="SUPFAM" id="SSF88659">
    <property type="entry name" value="Sigma3 and sigma4 domains of RNA polymerase sigma factors"/>
    <property type="match status" value="1"/>
</dbReference>
<dbReference type="InterPro" id="IPR013324">
    <property type="entry name" value="RNA_pol_sigma_r3/r4-like"/>
</dbReference>
<feature type="domain" description="Putative zinc-finger" evidence="10">
    <location>
        <begin position="216"/>
        <end position="247"/>
    </location>
</feature>
<proteinExistence type="inferred from homology"/>
<gene>
    <name evidence="11" type="ORF">AFL01nite_13610</name>
</gene>
<evidence type="ECO:0000256" key="3">
    <source>
        <dbReference type="ARBA" id="ARBA00023082"/>
    </source>
</evidence>
<evidence type="ECO:0000259" key="9">
    <source>
        <dbReference type="Pfam" id="PF08281"/>
    </source>
</evidence>